<dbReference type="KEGG" id="fop:FNB79_14990"/>
<feature type="domain" description="Carbohydrate-binding" evidence="1">
    <location>
        <begin position="50"/>
        <end position="215"/>
    </location>
</feature>
<keyword evidence="2" id="KW-0119">Carbohydrate metabolism</keyword>
<reference evidence="2 3" key="1">
    <citation type="submission" date="2019-07" db="EMBL/GenBank/DDBJ databases">
        <title>Genome sequencing for Formosa sp. PS13.</title>
        <authorList>
            <person name="Park S.-J."/>
        </authorList>
    </citation>
    <scope>NUCLEOTIDE SEQUENCE [LARGE SCALE GENOMIC DNA]</scope>
    <source>
        <strain evidence="2 3">PS13</strain>
    </source>
</reference>
<dbReference type="SUPFAM" id="SSF49344">
    <property type="entry name" value="CBD9-like"/>
    <property type="match status" value="1"/>
</dbReference>
<keyword evidence="3" id="KW-1185">Reference proteome</keyword>
<dbReference type="GO" id="GO:0004553">
    <property type="term" value="F:hydrolase activity, hydrolyzing O-glycosyl compounds"/>
    <property type="evidence" value="ECO:0007669"/>
    <property type="project" value="InterPro"/>
</dbReference>
<gene>
    <name evidence="2" type="ORF">FNB79_14990</name>
</gene>
<keyword evidence="2" id="KW-0378">Hydrolase</keyword>
<keyword evidence="2" id="KW-0624">Polysaccharide degradation</keyword>
<evidence type="ECO:0000313" key="2">
    <source>
        <dbReference type="EMBL" id="QDO95222.1"/>
    </source>
</evidence>
<evidence type="ECO:0000313" key="3">
    <source>
        <dbReference type="Proteomes" id="UP000319209"/>
    </source>
</evidence>
<dbReference type="GO" id="GO:0030246">
    <property type="term" value="F:carbohydrate binding"/>
    <property type="evidence" value="ECO:0007669"/>
    <property type="project" value="InterPro"/>
</dbReference>
<accession>A0A516GUM8</accession>
<organism evidence="2 3">
    <name type="scientific">Formosa sediminum</name>
    <dbReference type="NCBI Taxonomy" id="2594004"/>
    <lineage>
        <taxon>Bacteria</taxon>
        <taxon>Pseudomonadati</taxon>
        <taxon>Bacteroidota</taxon>
        <taxon>Flavobacteriia</taxon>
        <taxon>Flavobacteriales</taxon>
        <taxon>Flavobacteriaceae</taxon>
        <taxon>Formosa</taxon>
    </lineage>
</organism>
<dbReference type="Pfam" id="PF06452">
    <property type="entry name" value="CBM9_1"/>
    <property type="match status" value="1"/>
</dbReference>
<keyword evidence="2" id="KW-0326">Glycosidase</keyword>
<dbReference type="OrthoDB" id="9801646at2"/>
<dbReference type="GO" id="GO:0045493">
    <property type="term" value="P:xylan catabolic process"/>
    <property type="evidence" value="ECO:0007669"/>
    <property type="project" value="UniProtKB-KW"/>
</dbReference>
<name>A0A516GUM8_9FLAO</name>
<proteinExistence type="predicted"/>
<protein>
    <submittedName>
        <fullName evidence="2">Endoxylanase</fullName>
    </submittedName>
</protein>
<keyword evidence="2" id="KW-0858">Xylan degradation</keyword>
<dbReference type="Proteomes" id="UP000319209">
    <property type="component" value="Chromosome"/>
</dbReference>
<dbReference type="AlphaFoldDB" id="A0A516GUM8"/>
<dbReference type="EMBL" id="CP041637">
    <property type="protein sequence ID" value="QDO95222.1"/>
    <property type="molecule type" value="Genomic_DNA"/>
</dbReference>
<sequence length="218" mass="25833">MKDKIYKVNKVSEPILELTGHTISTHYSTLNTVTDFISPWDNTPIEPIVFKAFYDTHYFYFSFQVKDNEVYTELEDNTNASINKSDRVELFFRENYNLTPYYCLEIDSKARLMDFKALPKQNFNFDWNWDKTEIEIKSFTAKNEFFVEGKISLKSLADLNILKQDHLGKYMEVGLYRAKYILNNQNKRTPIWITWVNPNCPTPDFHNSSSFGVFRFSE</sequence>
<dbReference type="Gene3D" id="2.60.40.1190">
    <property type="match status" value="1"/>
</dbReference>
<evidence type="ECO:0000259" key="1">
    <source>
        <dbReference type="Pfam" id="PF06452"/>
    </source>
</evidence>
<dbReference type="RefSeq" id="WP_143382130.1">
    <property type="nucleotide sequence ID" value="NZ_CP041637.1"/>
</dbReference>
<dbReference type="InterPro" id="IPR010502">
    <property type="entry name" value="Carb-bd_dom_fam9"/>
</dbReference>